<dbReference type="eggNOG" id="ENOG5033AD1">
    <property type="taxonomic scope" value="Bacteria"/>
</dbReference>
<name>W4VP03_9BACI</name>
<organism evidence="1 2">
    <name type="scientific">Gracilibacillus boraciitolerans JCM 21714</name>
    <dbReference type="NCBI Taxonomy" id="1298598"/>
    <lineage>
        <taxon>Bacteria</taxon>
        <taxon>Bacillati</taxon>
        <taxon>Bacillota</taxon>
        <taxon>Bacilli</taxon>
        <taxon>Bacillales</taxon>
        <taxon>Bacillaceae</taxon>
        <taxon>Gracilibacillus</taxon>
    </lineage>
</organism>
<comment type="caution">
    <text evidence="1">The sequence shown here is derived from an EMBL/GenBank/DDBJ whole genome shotgun (WGS) entry which is preliminary data.</text>
</comment>
<dbReference type="AlphaFoldDB" id="W4VP03"/>
<dbReference type="STRING" id="1298598.JCM21714_3627"/>
<protein>
    <submittedName>
        <fullName evidence="1">Uncharacterized protein</fullName>
    </submittedName>
</protein>
<proteinExistence type="predicted"/>
<reference evidence="1 2" key="1">
    <citation type="journal article" date="2014" name="Genome Announc.">
        <title>Draft Genome Sequence of the Boron-Tolerant and Moderately Halotolerant Bacterium Gracilibacillus boraciitolerans JCM 21714T.</title>
        <authorList>
            <person name="Ahmed I."/>
            <person name="Oshima K."/>
            <person name="Suda W."/>
            <person name="Kitamura K."/>
            <person name="Iida T."/>
            <person name="Ohmori Y."/>
            <person name="Fujiwara T."/>
            <person name="Hattori M."/>
            <person name="Ohkuma M."/>
        </authorList>
    </citation>
    <scope>NUCLEOTIDE SEQUENCE [LARGE SCALE GENOMIC DNA]</scope>
    <source>
        <strain evidence="1 2">JCM 21714</strain>
    </source>
</reference>
<dbReference type="Proteomes" id="UP000019102">
    <property type="component" value="Unassembled WGS sequence"/>
</dbReference>
<keyword evidence="2" id="KW-1185">Reference proteome</keyword>
<evidence type="ECO:0000313" key="1">
    <source>
        <dbReference type="EMBL" id="GAE94469.1"/>
    </source>
</evidence>
<sequence length="233" mass="24178">MAVGGMEHMRHMDAGKNYNWDYGSRFYSDMLVGGFKVAGVDNGVTQTYDAASKMWDGVEGYNQFRGGRPDILNSFRSSIDDSIIPTLGSKKNILNKLIPPAPVQKVLSKLSVPGAALGAVSSGGKIIDSSFEAFKAWNSDSSTAEKAVSTASAGENVGDFLMSAGGAITAAIPGGQAAGGILAAAGAGIWAVSKGVKWYAKNSEKINKGIKKAGKAVVDGASKAWNFTKGLFS</sequence>
<gene>
    <name evidence="1" type="ORF">JCM21714_3627</name>
</gene>
<dbReference type="EMBL" id="BAVS01000025">
    <property type="protein sequence ID" value="GAE94469.1"/>
    <property type="molecule type" value="Genomic_DNA"/>
</dbReference>
<evidence type="ECO:0000313" key="2">
    <source>
        <dbReference type="Proteomes" id="UP000019102"/>
    </source>
</evidence>
<accession>W4VP03</accession>